<organism evidence="2 3">
    <name type="scientific">Aquimarina litoralis</name>
    <dbReference type="NCBI Taxonomy" id="584605"/>
    <lineage>
        <taxon>Bacteria</taxon>
        <taxon>Pseudomonadati</taxon>
        <taxon>Bacteroidota</taxon>
        <taxon>Flavobacteriia</taxon>
        <taxon>Flavobacteriales</taxon>
        <taxon>Flavobacteriaceae</taxon>
        <taxon>Aquimarina</taxon>
    </lineage>
</organism>
<evidence type="ECO:0000256" key="1">
    <source>
        <dbReference type="SAM" id="Phobius"/>
    </source>
</evidence>
<reference evidence="3" key="1">
    <citation type="journal article" date="2019" name="Int. J. Syst. Evol. Microbiol.">
        <title>The Global Catalogue of Microorganisms (GCM) 10K type strain sequencing project: providing services to taxonomists for standard genome sequencing and annotation.</title>
        <authorList>
            <consortium name="The Broad Institute Genomics Platform"/>
            <consortium name="The Broad Institute Genome Sequencing Center for Infectious Disease"/>
            <person name="Wu L."/>
            <person name="Ma J."/>
        </authorList>
    </citation>
    <scope>NUCLEOTIDE SEQUENCE [LARGE SCALE GENOMIC DNA]</scope>
    <source>
        <strain evidence="3">JCM 15974</strain>
    </source>
</reference>
<dbReference type="EMBL" id="BAAAGE010000004">
    <property type="protein sequence ID" value="GAA0728682.1"/>
    <property type="molecule type" value="Genomic_DNA"/>
</dbReference>
<keyword evidence="1" id="KW-0472">Membrane</keyword>
<name>A0ABP3UAK6_9FLAO</name>
<dbReference type="Proteomes" id="UP001501758">
    <property type="component" value="Unassembled WGS sequence"/>
</dbReference>
<keyword evidence="3" id="KW-1185">Reference proteome</keyword>
<evidence type="ECO:0000313" key="2">
    <source>
        <dbReference type="EMBL" id="GAA0728682.1"/>
    </source>
</evidence>
<keyword evidence="1" id="KW-1133">Transmembrane helix</keyword>
<proteinExistence type="predicted"/>
<sequence length="231" mass="27012">MKINPWAFGGLLLLASVIIWWHFHFTIPTFYPFERTGEVKAVAFQANLVDPLFPNYDYSLDQMVHFVYRVDNVVYVSKHRAERSWQFQGIGDSLLIRYSVNDPQRTDPIRYYHNVSHKAKHDHIKKSFLHTKPNGYKGLELQANIFTYEDYSSFGKRLTKTTGTYMVQDSTLILTPLIYYQKRKVEDTIIEEPRPMNADFEKINISNFIQNPNGNLIEINSNHAFNLAGQK</sequence>
<comment type="caution">
    <text evidence="2">The sequence shown here is derived from an EMBL/GenBank/DDBJ whole genome shotgun (WGS) entry which is preliminary data.</text>
</comment>
<feature type="transmembrane region" description="Helical" evidence="1">
    <location>
        <begin position="6"/>
        <end position="25"/>
    </location>
</feature>
<evidence type="ECO:0000313" key="3">
    <source>
        <dbReference type="Proteomes" id="UP001501758"/>
    </source>
</evidence>
<dbReference type="RefSeq" id="WP_343913840.1">
    <property type="nucleotide sequence ID" value="NZ_BAAAGE010000004.1"/>
</dbReference>
<protein>
    <submittedName>
        <fullName evidence="2">Uncharacterized protein</fullName>
    </submittedName>
</protein>
<accession>A0ABP3UAK6</accession>
<keyword evidence="1" id="KW-0812">Transmembrane</keyword>
<gene>
    <name evidence="2" type="ORF">GCM10009430_37980</name>
</gene>